<dbReference type="PANTHER" id="PTHR33693:SF3">
    <property type="entry name" value="TYPE-5 URACIL-DNA GLYCOSYLASE"/>
    <property type="match status" value="1"/>
</dbReference>
<evidence type="ECO:0000256" key="8">
    <source>
        <dbReference type="ARBA" id="ARBA00023779"/>
    </source>
</evidence>
<name>A0A7W8JC82_9BACT</name>
<keyword evidence="7" id="KW-0234">DNA repair</keyword>
<dbReference type="Pfam" id="PF03167">
    <property type="entry name" value="UDG"/>
    <property type="match status" value="1"/>
</dbReference>
<dbReference type="SMART" id="SM00986">
    <property type="entry name" value="UDG"/>
    <property type="match status" value="1"/>
</dbReference>
<dbReference type="GO" id="GO:0051539">
    <property type="term" value="F:4 iron, 4 sulfur cluster binding"/>
    <property type="evidence" value="ECO:0007669"/>
    <property type="project" value="UniProtKB-KW"/>
</dbReference>
<evidence type="ECO:0000256" key="4">
    <source>
        <dbReference type="ARBA" id="ARBA00022801"/>
    </source>
</evidence>
<evidence type="ECO:0000256" key="2">
    <source>
        <dbReference type="ARBA" id="ARBA00022723"/>
    </source>
</evidence>
<accession>A0A7W8JC82</accession>
<proteinExistence type="inferred from homology"/>
<dbReference type="GO" id="GO:0004844">
    <property type="term" value="F:uracil DNA N-glycosylase activity"/>
    <property type="evidence" value="ECO:0007669"/>
    <property type="project" value="InterPro"/>
</dbReference>
<reference evidence="11 12" key="1">
    <citation type="submission" date="2020-08" db="EMBL/GenBank/DDBJ databases">
        <title>Genomic Encyclopedia of Type Strains, Phase IV (KMG-V): Genome sequencing to study the core and pangenomes of soil and plant-associated prokaryotes.</title>
        <authorList>
            <person name="Whitman W."/>
        </authorList>
    </citation>
    <scope>NUCLEOTIDE SEQUENCE [LARGE SCALE GENOMIC DNA]</scope>
    <source>
        <strain evidence="11 12">M8US30</strain>
    </source>
</reference>
<dbReference type="Proteomes" id="UP000569092">
    <property type="component" value="Unassembled WGS sequence"/>
</dbReference>
<dbReference type="PANTHER" id="PTHR33693">
    <property type="entry name" value="TYPE-5 URACIL-DNA GLYCOSYLASE"/>
    <property type="match status" value="1"/>
</dbReference>
<dbReference type="GO" id="GO:0046872">
    <property type="term" value="F:metal ion binding"/>
    <property type="evidence" value="ECO:0007669"/>
    <property type="project" value="UniProtKB-KW"/>
</dbReference>
<keyword evidence="6" id="KW-0411">Iron-sulfur</keyword>
<dbReference type="InterPro" id="IPR005122">
    <property type="entry name" value="Uracil-DNA_glycosylase-like"/>
</dbReference>
<evidence type="ECO:0000256" key="7">
    <source>
        <dbReference type="ARBA" id="ARBA00023204"/>
    </source>
</evidence>
<evidence type="ECO:0000313" key="12">
    <source>
        <dbReference type="Proteomes" id="UP000569092"/>
    </source>
</evidence>
<dbReference type="AlphaFoldDB" id="A0A7W8JC82"/>
<dbReference type="CDD" id="cd10031">
    <property type="entry name" value="UDG-F5_TTUDGB_like"/>
    <property type="match status" value="1"/>
</dbReference>
<keyword evidence="3" id="KW-0227">DNA damage</keyword>
<sequence>MTPANTQSTSPLLQQIRETIITCERCPRLRDYCRGIGETKRRAYLDQTYWSRPVPGFGDPRASILILGLAPGAHGANRTGRPFTGDGSGDFMYPVLHELGLASKPRAVTRDDGLKLRHAWIASVVRCAPPGDKPLPQEIRNCGTHLAQEIQALPRVRVVVCLGKIAFDGYMAFLLETGVISRKSDYRFSHGAEYLLPNGLHLLATYHPSLRNTNTGRLNRVMFTRIFLRARELAGLAV</sequence>
<dbReference type="SUPFAM" id="SSF52141">
    <property type="entry name" value="Uracil-DNA glycosylase-like"/>
    <property type="match status" value="1"/>
</dbReference>
<evidence type="ECO:0000256" key="6">
    <source>
        <dbReference type="ARBA" id="ARBA00023014"/>
    </source>
</evidence>
<protein>
    <recommendedName>
        <fullName evidence="9">Type-5 uracil-DNA glycosylase</fullName>
    </recommendedName>
</protein>
<dbReference type="InterPro" id="IPR051536">
    <property type="entry name" value="UDG_Type-4/5"/>
</dbReference>
<evidence type="ECO:0000256" key="5">
    <source>
        <dbReference type="ARBA" id="ARBA00023004"/>
    </source>
</evidence>
<comment type="similarity">
    <text evidence="8">Belongs to the uracil-DNA glycosylase (UDG) superfamily. Type 5 (UDGb) family.</text>
</comment>
<comment type="caution">
    <text evidence="11">The sequence shown here is derived from an EMBL/GenBank/DDBJ whole genome shotgun (WGS) entry which is preliminary data.</text>
</comment>
<keyword evidence="2" id="KW-0479">Metal-binding</keyword>
<keyword evidence="4" id="KW-0378">Hydrolase</keyword>
<evidence type="ECO:0000256" key="1">
    <source>
        <dbReference type="ARBA" id="ARBA00022485"/>
    </source>
</evidence>
<dbReference type="InterPro" id="IPR044147">
    <property type="entry name" value="UdgB-like"/>
</dbReference>
<evidence type="ECO:0000256" key="9">
    <source>
        <dbReference type="ARBA" id="ARBA00023887"/>
    </source>
</evidence>
<keyword evidence="1" id="KW-0004">4Fe-4S</keyword>
<dbReference type="EMBL" id="JACHDZ010000005">
    <property type="protein sequence ID" value="MBB5345194.1"/>
    <property type="molecule type" value="Genomic_DNA"/>
</dbReference>
<dbReference type="GO" id="GO:0033958">
    <property type="term" value="F:DNA-deoxyinosine glycosylase activity"/>
    <property type="evidence" value="ECO:0007669"/>
    <property type="project" value="InterPro"/>
</dbReference>
<keyword evidence="5" id="KW-0408">Iron</keyword>
<gene>
    <name evidence="11" type="ORF">HDF10_003185</name>
</gene>
<dbReference type="Gene3D" id="3.40.470.10">
    <property type="entry name" value="Uracil-DNA glycosylase-like domain"/>
    <property type="match status" value="1"/>
</dbReference>
<feature type="domain" description="Uracil-DNA glycosylase-like" evidence="10">
    <location>
        <begin position="55"/>
        <end position="227"/>
    </location>
</feature>
<dbReference type="SMART" id="SM00987">
    <property type="entry name" value="UreE_C"/>
    <property type="match status" value="1"/>
</dbReference>
<dbReference type="GO" id="GO:0006284">
    <property type="term" value="P:base-excision repair"/>
    <property type="evidence" value="ECO:0007669"/>
    <property type="project" value="InterPro"/>
</dbReference>
<evidence type="ECO:0000313" key="11">
    <source>
        <dbReference type="EMBL" id="MBB5345194.1"/>
    </source>
</evidence>
<evidence type="ECO:0000259" key="10">
    <source>
        <dbReference type="SMART" id="SM00986"/>
    </source>
</evidence>
<evidence type="ECO:0000256" key="3">
    <source>
        <dbReference type="ARBA" id="ARBA00022763"/>
    </source>
</evidence>
<dbReference type="InterPro" id="IPR036895">
    <property type="entry name" value="Uracil-DNA_glycosylase-like_sf"/>
</dbReference>
<organism evidence="11 12">
    <name type="scientific">Tunturiibacter lichenicola</name>
    <dbReference type="NCBI Taxonomy" id="2051959"/>
    <lineage>
        <taxon>Bacteria</taxon>
        <taxon>Pseudomonadati</taxon>
        <taxon>Acidobacteriota</taxon>
        <taxon>Terriglobia</taxon>
        <taxon>Terriglobales</taxon>
        <taxon>Acidobacteriaceae</taxon>
        <taxon>Tunturiibacter</taxon>
    </lineage>
</organism>